<evidence type="ECO:0000313" key="3">
    <source>
        <dbReference type="EMBL" id="GAA4448192.1"/>
    </source>
</evidence>
<keyword evidence="2" id="KW-0812">Transmembrane</keyword>
<keyword evidence="2" id="KW-1133">Transmembrane helix</keyword>
<evidence type="ECO:0000256" key="2">
    <source>
        <dbReference type="SAM" id="Phobius"/>
    </source>
</evidence>
<evidence type="ECO:0000313" key="4">
    <source>
        <dbReference type="Proteomes" id="UP001501175"/>
    </source>
</evidence>
<evidence type="ECO:0000256" key="1">
    <source>
        <dbReference type="SAM" id="MobiDB-lite"/>
    </source>
</evidence>
<proteinExistence type="predicted"/>
<feature type="transmembrane region" description="Helical" evidence="2">
    <location>
        <begin position="24"/>
        <end position="42"/>
    </location>
</feature>
<organism evidence="3 4">
    <name type="scientific">Nibrella saemangeumensis</name>
    <dbReference type="NCBI Taxonomy" id="1084526"/>
    <lineage>
        <taxon>Bacteria</taxon>
        <taxon>Pseudomonadati</taxon>
        <taxon>Bacteroidota</taxon>
        <taxon>Cytophagia</taxon>
        <taxon>Cytophagales</taxon>
        <taxon>Spirosomataceae</taxon>
        <taxon>Nibrella</taxon>
    </lineage>
</organism>
<dbReference type="Proteomes" id="UP001501175">
    <property type="component" value="Unassembled WGS sequence"/>
</dbReference>
<accession>A0ABP8MEJ3</accession>
<keyword evidence="4" id="KW-1185">Reference proteome</keyword>
<protein>
    <submittedName>
        <fullName evidence="3">Uncharacterized protein</fullName>
    </submittedName>
</protein>
<feature type="compositionally biased region" description="Basic residues" evidence="1">
    <location>
        <begin position="57"/>
        <end position="72"/>
    </location>
</feature>
<reference evidence="4" key="1">
    <citation type="journal article" date="2019" name="Int. J. Syst. Evol. Microbiol.">
        <title>The Global Catalogue of Microorganisms (GCM) 10K type strain sequencing project: providing services to taxonomists for standard genome sequencing and annotation.</title>
        <authorList>
            <consortium name="The Broad Institute Genomics Platform"/>
            <consortium name="The Broad Institute Genome Sequencing Center for Infectious Disease"/>
            <person name="Wu L."/>
            <person name="Ma J."/>
        </authorList>
    </citation>
    <scope>NUCLEOTIDE SEQUENCE [LARGE SCALE GENOMIC DNA]</scope>
    <source>
        <strain evidence="4">JCM 17927</strain>
    </source>
</reference>
<keyword evidence="2" id="KW-0472">Membrane</keyword>
<comment type="caution">
    <text evidence="3">The sequence shown here is derived from an EMBL/GenBank/DDBJ whole genome shotgun (WGS) entry which is preliminary data.</text>
</comment>
<feature type="region of interest" description="Disordered" evidence="1">
    <location>
        <begin position="54"/>
        <end position="86"/>
    </location>
</feature>
<name>A0ABP8MEJ3_9BACT</name>
<dbReference type="EMBL" id="BAABHD010000005">
    <property type="protein sequence ID" value="GAA4448192.1"/>
    <property type="molecule type" value="Genomic_DNA"/>
</dbReference>
<gene>
    <name evidence="3" type="ORF">GCM10023189_05710</name>
</gene>
<sequence length="86" mass="9741">MFFKQIAEKRVIEAKKATLLTQTVMRNLLVLASAMVIAWVYGTAEEHEAYKDDFAKPKRKSGKAGKAGRKSKNTVEDWEPELQNSL</sequence>